<dbReference type="HOGENOM" id="CLU_038143_0_0_0"/>
<dbReference type="PANTHER" id="PTHR43646">
    <property type="entry name" value="GLYCOSYLTRANSFERASE"/>
    <property type="match status" value="1"/>
</dbReference>
<keyword evidence="3" id="KW-1185">Reference proteome</keyword>
<dbReference type="Gene3D" id="3.90.550.10">
    <property type="entry name" value="Spore Coat Polysaccharide Biosynthesis Protein SpsA, Chain A"/>
    <property type="match status" value="1"/>
</dbReference>
<dbReference type="RefSeq" id="WP_013615482.1">
    <property type="nucleotide sequence ID" value="NC_015161.1"/>
</dbReference>
<dbReference type="InterPro" id="IPR001173">
    <property type="entry name" value="Glyco_trans_2-like"/>
</dbReference>
<dbReference type="Proteomes" id="UP000007718">
    <property type="component" value="Chromosome"/>
</dbReference>
<reference evidence="2 3" key="2">
    <citation type="journal article" date="2012" name="Stand. Genomic Sci.">
        <title>Complete genome sequence of the orange-red pigmented, radioresistant Deinococcus proteolyticus type strain (MRP(T)).</title>
        <authorList>
            <person name="Copeland A."/>
            <person name="Zeytun A."/>
            <person name="Yassawong M."/>
            <person name="Nolan M."/>
            <person name="Lucas S."/>
            <person name="Hammon N."/>
            <person name="Deshpande S."/>
            <person name="Cheng J.F."/>
            <person name="Han C."/>
            <person name="Tapia R."/>
            <person name="Goodwin L.A."/>
            <person name="Pitluck S."/>
            <person name="Mavromatis K."/>
            <person name="Liolios K."/>
            <person name="Pagani I."/>
            <person name="Ivanova N."/>
            <person name="Mikhailova N."/>
            <person name="Pati A."/>
            <person name="Chen A."/>
            <person name="Palaniappan K."/>
            <person name="Land M."/>
            <person name="Hauser L."/>
            <person name="Jeffries C.D."/>
            <person name="Brambilla E.M."/>
            <person name="Rohde M."/>
            <person name="Sikorski J."/>
            <person name="Pukall R."/>
            <person name="Goker M."/>
            <person name="Detter J.C."/>
            <person name="Woyke T."/>
            <person name="Bristow J."/>
            <person name="Eisen J.A."/>
            <person name="Markowitz V."/>
            <person name="Hugenholtz P."/>
            <person name="Kyrpides N.C."/>
            <person name="Klenk H.P."/>
            <person name="Lapidus A."/>
        </authorList>
    </citation>
    <scope>NUCLEOTIDE SEQUENCE [LARGE SCALE GENOMIC DNA]</scope>
    <source>
        <strain evidence="3">ATCC 35074 / DSM 20540 / JCM 6276 / NBRC 101906 / NCIMB 13154 / VKM Ac-1939 / CCM 2703 / MRP</strain>
    </source>
</reference>
<name>F0RL82_DEIPM</name>
<dbReference type="eggNOG" id="COG0463">
    <property type="taxonomic scope" value="Bacteria"/>
</dbReference>
<organism evidence="2 3">
    <name type="scientific">Deinococcus proteolyticus (strain ATCC 35074 / DSM 20540 / JCM 6276 / NBRC 101906 / NCIMB 13154 / VKM Ac-1939 / CCM 2703 / MRP)</name>
    <dbReference type="NCBI Taxonomy" id="693977"/>
    <lineage>
        <taxon>Bacteria</taxon>
        <taxon>Thermotogati</taxon>
        <taxon>Deinococcota</taxon>
        <taxon>Deinococci</taxon>
        <taxon>Deinococcales</taxon>
        <taxon>Deinococcaceae</taxon>
        <taxon>Deinococcus</taxon>
    </lineage>
</organism>
<dbReference type="InterPro" id="IPR029044">
    <property type="entry name" value="Nucleotide-diphossugar_trans"/>
</dbReference>
<gene>
    <name evidence="2" type="ordered locus">Deipr_1741</name>
</gene>
<proteinExistence type="predicted"/>
<reference evidence="3" key="1">
    <citation type="submission" date="2011-02" db="EMBL/GenBank/DDBJ databases">
        <title>The complete sequence of chromosome of Deinococcus proteolyticus DSM 20540.</title>
        <authorList>
            <consortium name="US DOE Joint Genome Institute (JGI-PGF)"/>
            <person name="Lucas S."/>
            <person name="Copeland A."/>
            <person name="Lapidus A."/>
            <person name="Bruce D."/>
            <person name="Goodwin L."/>
            <person name="Pitluck S."/>
            <person name="Kyrpides N."/>
            <person name="Mavromatis K."/>
            <person name="Pagani I."/>
            <person name="Ivanova N."/>
            <person name="Ovchinnikova G."/>
            <person name="Zeytun A."/>
            <person name="Detter J.C."/>
            <person name="Han C."/>
            <person name="Land M."/>
            <person name="Hauser L."/>
            <person name="Markowitz V."/>
            <person name="Cheng J.-F."/>
            <person name="Hugenholtz P."/>
            <person name="Woyke T."/>
            <person name="Wu D."/>
            <person name="Pukall R."/>
            <person name="Steenblock K."/>
            <person name="Brambilla E."/>
            <person name="Klenk H.-P."/>
            <person name="Eisen J.A."/>
        </authorList>
    </citation>
    <scope>NUCLEOTIDE SEQUENCE [LARGE SCALE GENOMIC DNA]</scope>
    <source>
        <strain evidence="3">ATCC 35074 / DSM 20540 / JCM 6276 / NBRC 101906 / NCIMB 13154 / VKM Ac-1939 / CCM 2703 / MRP</strain>
    </source>
</reference>
<dbReference type="AlphaFoldDB" id="F0RL82"/>
<sequence length="361" mass="39342">MSRHRCSWEKAAALAVGLSLAARIGTLLVNAATFPHLRRPAGPPPDLSGVSLLVPARDEAHNLPGTLPGLLRQGAGEVIVLDDGSRDGTAELARSLGARVIAGQPLPPGWRGKPWACQQLGAAASGSVLVFTDADVTWQPGALAALLDAWTREDADLLSVWPRQDNRSPGERFLTPMVDTLTLGLLPWPLLRWPQPALSAANGQVMAFRRRPYQEEGGHALVRGELLEDFAFARRFKERGRTLTLVLGGDLISVRMYRSYRETLEGFGKNSLAAHGGHRAGLALGAVAVFFTYSWPYLTRNRTLVALGLAEALLVRVITRRTRPDELAEVLLTPLIAPAGWPSYLLAARRQVAWKGRRYQQ</sequence>
<dbReference type="PANTHER" id="PTHR43646:SF3">
    <property type="entry name" value="SLR1566 PROTEIN"/>
    <property type="match status" value="1"/>
</dbReference>
<dbReference type="KEGG" id="dpt:Deipr_1741"/>
<keyword evidence="2" id="KW-0808">Transferase</keyword>
<dbReference type="OrthoDB" id="9800276at2"/>
<accession>F0RL82</accession>
<evidence type="ECO:0000313" key="3">
    <source>
        <dbReference type="Proteomes" id="UP000007718"/>
    </source>
</evidence>
<dbReference type="STRING" id="693977.Deipr_1741"/>
<dbReference type="GO" id="GO:0016740">
    <property type="term" value="F:transferase activity"/>
    <property type="evidence" value="ECO:0007669"/>
    <property type="project" value="UniProtKB-KW"/>
</dbReference>
<evidence type="ECO:0000259" key="1">
    <source>
        <dbReference type="Pfam" id="PF00535"/>
    </source>
</evidence>
<dbReference type="Pfam" id="PF00535">
    <property type="entry name" value="Glycos_transf_2"/>
    <property type="match status" value="1"/>
</dbReference>
<feature type="domain" description="Glycosyltransferase 2-like" evidence="1">
    <location>
        <begin position="51"/>
        <end position="176"/>
    </location>
</feature>
<dbReference type="SUPFAM" id="SSF53448">
    <property type="entry name" value="Nucleotide-diphospho-sugar transferases"/>
    <property type="match status" value="1"/>
</dbReference>
<dbReference type="EMBL" id="CP002536">
    <property type="protein sequence ID" value="ADY26874.1"/>
    <property type="molecule type" value="Genomic_DNA"/>
</dbReference>
<protein>
    <submittedName>
        <fullName evidence="2">Glycosyl transferase family 2</fullName>
    </submittedName>
</protein>
<evidence type="ECO:0000313" key="2">
    <source>
        <dbReference type="EMBL" id="ADY26874.1"/>
    </source>
</evidence>